<proteinExistence type="predicted"/>
<dbReference type="Gene3D" id="3.40.630.30">
    <property type="match status" value="1"/>
</dbReference>
<dbReference type="GO" id="GO:0016746">
    <property type="term" value="F:acyltransferase activity"/>
    <property type="evidence" value="ECO:0007669"/>
    <property type="project" value="UniProtKB-KW"/>
</dbReference>
<dbReference type="SUPFAM" id="SSF55729">
    <property type="entry name" value="Acyl-CoA N-acyltransferases (Nat)"/>
    <property type="match status" value="1"/>
</dbReference>
<dbReference type="CDD" id="cd04301">
    <property type="entry name" value="NAT_SF"/>
    <property type="match status" value="1"/>
</dbReference>
<evidence type="ECO:0000259" key="1">
    <source>
        <dbReference type="PROSITE" id="PS51186"/>
    </source>
</evidence>
<dbReference type="InterPro" id="IPR016181">
    <property type="entry name" value="Acyl_CoA_acyltransferase"/>
</dbReference>
<organism evidence="2 3">
    <name type="scientific">Jeotgalibacillus marinus</name>
    <dbReference type="NCBI Taxonomy" id="86667"/>
    <lineage>
        <taxon>Bacteria</taxon>
        <taxon>Bacillati</taxon>
        <taxon>Bacillota</taxon>
        <taxon>Bacilli</taxon>
        <taxon>Bacillales</taxon>
        <taxon>Caryophanaceae</taxon>
        <taxon>Jeotgalibacillus</taxon>
    </lineage>
</organism>
<feature type="domain" description="N-acetyltransferase" evidence="1">
    <location>
        <begin position="30"/>
        <end position="175"/>
    </location>
</feature>
<comment type="caution">
    <text evidence="2">The sequence shown here is derived from an EMBL/GenBank/DDBJ whole genome shotgun (WGS) entry which is preliminary data.</text>
</comment>
<dbReference type="Pfam" id="PF13302">
    <property type="entry name" value="Acetyltransf_3"/>
    <property type="match status" value="1"/>
</dbReference>
<dbReference type="EMBL" id="JBFMIA010000002">
    <property type="protein sequence ID" value="MEW9501006.1"/>
    <property type="molecule type" value="Genomic_DNA"/>
</dbReference>
<accession>A0ABV3Q1N9</accession>
<dbReference type="PANTHER" id="PTHR39173">
    <property type="entry name" value="ACETYLTRANSFERASE"/>
    <property type="match status" value="1"/>
</dbReference>
<protein>
    <submittedName>
        <fullName evidence="2">GNAT family N-acetyltransferase</fullName>
        <ecNumber evidence="2">2.3.1.-</ecNumber>
    </submittedName>
</protein>
<dbReference type="Proteomes" id="UP001556040">
    <property type="component" value="Unassembled WGS sequence"/>
</dbReference>
<dbReference type="PROSITE" id="PS51186">
    <property type="entry name" value="GNAT"/>
    <property type="match status" value="1"/>
</dbReference>
<keyword evidence="2" id="KW-0012">Acyltransferase</keyword>
<dbReference type="PANTHER" id="PTHR39173:SF1">
    <property type="entry name" value="ACETYLTRANSFERASE"/>
    <property type="match status" value="1"/>
</dbReference>
<evidence type="ECO:0000313" key="3">
    <source>
        <dbReference type="Proteomes" id="UP001556040"/>
    </source>
</evidence>
<dbReference type="EC" id="2.3.1.-" evidence="2"/>
<keyword evidence="2" id="KW-0808">Transferase</keyword>
<reference evidence="2 3" key="1">
    <citation type="journal article" date="1979" name="Int. J. Syst. Evol. Microbiol.">
        <title>Bacillus globisporus subsp. marinus subsp. nov.</title>
        <authorList>
            <person name="Liu H."/>
        </authorList>
    </citation>
    <scope>NUCLEOTIDE SEQUENCE [LARGE SCALE GENOMIC DNA]</scope>
    <source>
        <strain evidence="2 3">DSM 1297</strain>
    </source>
</reference>
<gene>
    <name evidence="2" type="ORF">AB1471_04215</name>
</gene>
<keyword evidence="3" id="KW-1185">Reference proteome</keyword>
<name>A0ABV3Q1N9_9BACL</name>
<sequence>MEHVYLTRPSERLKDQYLAYYQEWIKSGEPFIPQAITKDPSDFQEMLKLFTNEEKGIGLRAGWVSSSTFLLIGEDERMIGAVHIRHKLTEDLLNSGGHIGYGIRPSERRKGFATKLLELALIEAKSLGISKVLVVCDEDNRASAKTISNNNGLQIEDFIEEDGNVIQRFWIDTFERTLNP</sequence>
<dbReference type="RefSeq" id="WP_367778673.1">
    <property type="nucleotide sequence ID" value="NZ_JBFMIA010000002.1"/>
</dbReference>
<evidence type="ECO:0000313" key="2">
    <source>
        <dbReference type="EMBL" id="MEW9501006.1"/>
    </source>
</evidence>
<dbReference type="InterPro" id="IPR000182">
    <property type="entry name" value="GNAT_dom"/>
</dbReference>